<keyword evidence="3" id="KW-1185">Reference proteome</keyword>
<feature type="compositionally biased region" description="Basic and acidic residues" evidence="1">
    <location>
        <begin position="39"/>
        <end position="51"/>
    </location>
</feature>
<sequence>MKSLKEFIAENLENPTVTTIQENTEKLVEENSNQETVEEGAKSNEDITKKD</sequence>
<reference evidence="2 3" key="1">
    <citation type="submission" date="2023-07" db="EMBL/GenBank/DDBJ databases">
        <title>Functional and genomic diversity of the sorghum phyllosphere microbiome.</title>
        <authorList>
            <person name="Shade A."/>
        </authorList>
    </citation>
    <scope>NUCLEOTIDE SEQUENCE [LARGE SCALE GENOMIC DNA]</scope>
    <source>
        <strain evidence="2 3">SORGH_AS_1064</strain>
    </source>
</reference>
<name>A0ABU0THZ0_9FLAO</name>
<protein>
    <recommendedName>
        <fullName evidence="4">Serine endopeptidase</fullName>
    </recommendedName>
</protein>
<feature type="region of interest" description="Disordered" evidence="1">
    <location>
        <begin position="28"/>
        <end position="51"/>
    </location>
</feature>
<dbReference type="RefSeq" id="WP_307449429.1">
    <property type="nucleotide sequence ID" value="NZ_JAUTAL010000001.1"/>
</dbReference>
<comment type="caution">
    <text evidence="2">The sequence shown here is derived from an EMBL/GenBank/DDBJ whole genome shotgun (WGS) entry which is preliminary data.</text>
</comment>
<gene>
    <name evidence="2" type="ORF">QE404_001818</name>
</gene>
<evidence type="ECO:0000256" key="1">
    <source>
        <dbReference type="SAM" id="MobiDB-lite"/>
    </source>
</evidence>
<dbReference type="EMBL" id="JAUTAL010000001">
    <property type="protein sequence ID" value="MDQ1096671.1"/>
    <property type="molecule type" value="Genomic_DNA"/>
</dbReference>
<accession>A0ABU0THZ0</accession>
<organism evidence="2 3">
    <name type="scientific">Chryseobacterium camelliae</name>
    <dbReference type="NCBI Taxonomy" id="1265445"/>
    <lineage>
        <taxon>Bacteria</taxon>
        <taxon>Pseudomonadati</taxon>
        <taxon>Bacteroidota</taxon>
        <taxon>Flavobacteriia</taxon>
        <taxon>Flavobacteriales</taxon>
        <taxon>Weeksellaceae</taxon>
        <taxon>Chryseobacterium group</taxon>
        <taxon>Chryseobacterium</taxon>
    </lineage>
</organism>
<proteinExistence type="predicted"/>
<dbReference type="Proteomes" id="UP001225072">
    <property type="component" value="Unassembled WGS sequence"/>
</dbReference>
<evidence type="ECO:0000313" key="2">
    <source>
        <dbReference type="EMBL" id="MDQ1096671.1"/>
    </source>
</evidence>
<evidence type="ECO:0000313" key="3">
    <source>
        <dbReference type="Proteomes" id="UP001225072"/>
    </source>
</evidence>
<evidence type="ECO:0008006" key="4">
    <source>
        <dbReference type="Google" id="ProtNLM"/>
    </source>
</evidence>